<proteinExistence type="predicted"/>
<name>T0YLR0_9ZZZZ</name>
<accession>T0YLR0</accession>
<reference evidence="2" key="2">
    <citation type="journal article" date="2014" name="ISME J.">
        <title>Microbial stratification in low pH oxic and suboxic macroscopic growths along an acid mine drainage.</title>
        <authorList>
            <person name="Mendez-Garcia C."/>
            <person name="Mesa V."/>
            <person name="Sprenger R.R."/>
            <person name="Richter M."/>
            <person name="Diez M.S."/>
            <person name="Solano J."/>
            <person name="Bargiela R."/>
            <person name="Golyshina O.V."/>
            <person name="Manteca A."/>
            <person name="Ramos J.L."/>
            <person name="Gallego J.R."/>
            <person name="Llorente I."/>
            <person name="Martins Dos Santos V.A."/>
            <person name="Jensen O.N."/>
            <person name="Pelaez A.I."/>
            <person name="Sanchez J."/>
            <person name="Ferrer M."/>
        </authorList>
    </citation>
    <scope>NUCLEOTIDE SEQUENCE</scope>
</reference>
<evidence type="ECO:0000313" key="2">
    <source>
        <dbReference type="EMBL" id="EQD34028.1"/>
    </source>
</evidence>
<protein>
    <recommendedName>
        <fullName evidence="1">RepB-like DNA primase domain-containing protein</fullName>
    </recommendedName>
</protein>
<sequence>MTAEQTMRHSPPAQQARALIAALRYPLPQGVALQLGLLPRVGRADQGQMQTLTLAAGADPELLLRQARGAQMRADAQVYVRPDPASSHPWLLIDDLPQAEALTLAARKAAAVVRTSPGNCQVRLLADRPLTAAERTACQRALVQRLGGDPGSVAGDKWGRLAGFTNRKPGKLGHWTELLSDSSTTMPPARTAVLLGVAGPVSPPKGGATLPLLLAARRQPGAASSLRILILLAAGLIDMWLHSNSLAARSGAIGLRDGEILSSIAEWLLEHGKRTDESAAMKLARTIFAAASRAQPRGRG</sequence>
<evidence type="ECO:0000259" key="1">
    <source>
        <dbReference type="Pfam" id="PF16793"/>
    </source>
</evidence>
<dbReference type="InterPro" id="IPR039459">
    <property type="entry name" value="RepB-like_DNA_primase_dom"/>
</dbReference>
<dbReference type="EMBL" id="AUZX01013940">
    <property type="protein sequence ID" value="EQD34028.1"/>
    <property type="molecule type" value="Genomic_DNA"/>
</dbReference>
<reference evidence="2" key="1">
    <citation type="submission" date="2013-08" db="EMBL/GenBank/DDBJ databases">
        <authorList>
            <person name="Mendez C."/>
            <person name="Richter M."/>
            <person name="Ferrer M."/>
            <person name="Sanchez J."/>
        </authorList>
    </citation>
    <scope>NUCLEOTIDE SEQUENCE</scope>
</reference>
<feature type="domain" description="RepB-like DNA primase" evidence="1">
    <location>
        <begin position="58"/>
        <end position="170"/>
    </location>
</feature>
<dbReference type="AlphaFoldDB" id="T0YLR0"/>
<organism evidence="2">
    <name type="scientific">mine drainage metagenome</name>
    <dbReference type="NCBI Taxonomy" id="410659"/>
    <lineage>
        <taxon>unclassified sequences</taxon>
        <taxon>metagenomes</taxon>
        <taxon>ecological metagenomes</taxon>
    </lineage>
</organism>
<dbReference type="Pfam" id="PF16793">
    <property type="entry name" value="RepB_primase"/>
    <property type="match status" value="1"/>
</dbReference>
<dbReference type="Gene3D" id="3.30.70.1790">
    <property type="entry name" value="RepB DNA-primase, N-terminal domain"/>
    <property type="match status" value="1"/>
</dbReference>
<comment type="caution">
    <text evidence="2">The sequence shown here is derived from an EMBL/GenBank/DDBJ whole genome shotgun (WGS) entry which is preliminary data.</text>
</comment>
<gene>
    <name evidence="2" type="ORF">B1A_18896</name>
</gene>